<sequence length="52" mass="5817">MEDNNFTETYMMTVLAVPGYLHSINSTAAKSGRSYELSTVVQYEILTGRVIN</sequence>
<accession>G2YK80</accession>
<evidence type="ECO:0000313" key="2">
    <source>
        <dbReference type="Proteomes" id="UP000008177"/>
    </source>
</evidence>
<protein>
    <submittedName>
        <fullName evidence="1">Uncharacterized protein</fullName>
    </submittedName>
</protein>
<dbReference type="InParanoid" id="G2YK80"/>
<reference evidence="2" key="1">
    <citation type="journal article" date="2011" name="PLoS Genet.">
        <title>Genomic analysis of the necrotrophic fungal pathogens Sclerotinia sclerotiorum and Botrytis cinerea.</title>
        <authorList>
            <person name="Amselem J."/>
            <person name="Cuomo C.A."/>
            <person name="van Kan J.A."/>
            <person name="Viaud M."/>
            <person name="Benito E.P."/>
            <person name="Couloux A."/>
            <person name="Coutinho P.M."/>
            <person name="de Vries R.P."/>
            <person name="Dyer P.S."/>
            <person name="Fillinger S."/>
            <person name="Fournier E."/>
            <person name="Gout L."/>
            <person name="Hahn M."/>
            <person name="Kohn L."/>
            <person name="Lapalu N."/>
            <person name="Plummer K.M."/>
            <person name="Pradier J.M."/>
            <person name="Quevillon E."/>
            <person name="Sharon A."/>
            <person name="Simon A."/>
            <person name="ten Have A."/>
            <person name="Tudzynski B."/>
            <person name="Tudzynski P."/>
            <person name="Wincker P."/>
            <person name="Andrew M."/>
            <person name="Anthouard V."/>
            <person name="Beever R.E."/>
            <person name="Beffa R."/>
            <person name="Benoit I."/>
            <person name="Bouzid O."/>
            <person name="Brault B."/>
            <person name="Chen Z."/>
            <person name="Choquer M."/>
            <person name="Collemare J."/>
            <person name="Cotton P."/>
            <person name="Danchin E.G."/>
            <person name="Da Silva C."/>
            <person name="Gautier A."/>
            <person name="Giraud C."/>
            <person name="Giraud T."/>
            <person name="Gonzalez C."/>
            <person name="Grossetete S."/>
            <person name="Guldener U."/>
            <person name="Henrissat B."/>
            <person name="Howlett B.J."/>
            <person name="Kodira C."/>
            <person name="Kretschmer M."/>
            <person name="Lappartient A."/>
            <person name="Leroch M."/>
            <person name="Levis C."/>
            <person name="Mauceli E."/>
            <person name="Neuveglise C."/>
            <person name="Oeser B."/>
            <person name="Pearson M."/>
            <person name="Poulain J."/>
            <person name="Poussereau N."/>
            <person name="Quesneville H."/>
            <person name="Rascle C."/>
            <person name="Schumacher J."/>
            <person name="Segurens B."/>
            <person name="Sexton A."/>
            <person name="Silva E."/>
            <person name="Sirven C."/>
            <person name="Soanes D.M."/>
            <person name="Talbot N.J."/>
            <person name="Templeton M."/>
            <person name="Yandava C."/>
            <person name="Yarden O."/>
            <person name="Zeng Q."/>
            <person name="Rollins J.A."/>
            <person name="Lebrun M.H."/>
            <person name="Dickman M."/>
        </authorList>
    </citation>
    <scope>NUCLEOTIDE SEQUENCE [LARGE SCALE GENOMIC DNA]</scope>
    <source>
        <strain evidence="2">T4</strain>
    </source>
</reference>
<gene>
    <name evidence="1" type="ORF">BofuT4_uP081870.1</name>
</gene>
<organism evidence="1 2">
    <name type="scientific">Botryotinia fuckeliana (strain T4)</name>
    <name type="common">Noble rot fungus</name>
    <name type="synonym">Botrytis cinerea</name>
    <dbReference type="NCBI Taxonomy" id="999810"/>
    <lineage>
        <taxon>Eukaryota</taxon>
        <taxon>Fungi</taxon>
        <taxon>Dikarya</taxon>
        <taxon>Ascomycota</taxon>
        <taxon>Pezizomycotina</taxon>
        <taxon>Leotiomycetes</taxon>
        <taxon>Helotiales</taxon>
        <taxon>Sclerotiniaceae</taxon>
        <taxon>Botrytis</taxon>
    </lineage>
</organism>
<dbReference type="Proteomes" id="UP000008177">
    <property type="component" value="Unplaced contigs"/>
</dbReference>
<evidence type="ECO:0000313" key="1">
    <source>
        <dbReference type="EMBL" id="CCD52028.1"/>
    </source>
</evidence>
<proteinExistence type="predicted"/>
<dbReference type="HOGENOM" id="CLU_3087000_0_0_1"/>
<dbReference type="EMBL" id="FQ790340">
    <property type="protein sequence ID" value="CCD52028.1"/>
    <property type="molecule type" value="Genomic_DNA"/>
</dbReference>
<dbReference type="AlphaFoldDB" id="G2YK80"/>
<name>G2YK80_BOTF4</name>